<dbReference type="GO" id="GO:0016491">
    <property type="term" value="F:oxidoreductase activity"/>
    <property type="evidence" value="ECO:0007669"/>
    <property type="project" value="InterPro"/>
</dbReference>
<dbReference type="Proteomes" id="UP000279236">
    <property type="component" value="Unassembled WGS sequence"/>
</dbReference>
<name>A0A427XZ41_9TREE</name>
<dbReference type="Pfam" id="PF08240">
    <property type="entry name" value="ADH_N"/>
    <property type="match status" value="1"/>
</dbReference>
<dbReference type="SMART" id="SM00829">
    <property type="entry name" value="PKS_ER"/>
    <property type="match status" value="1"/>
</dbReference>
<dbReference type="InterPro" id="IPR011032">
    <property type="entry name" value="GroES-like_sf"/>
</dbReference>
<dbReference type="GeneID" id="39590212"/>
<dbReference type="STRING" id="105984.A0A427XZ41"/>
<dbReference type="AlphaFoldDB" id="A0A427XZ41"/>
<dbReference type="SUPFAM" id="SSF51735">
    <property type="entry name" value="NAD(P)-binding Rossmann-fold domains"/>
    <property type="match status" value="1"/>
</dbReference>
<dbReference type="InterPro" id="IPR020843">
    <property type="entry name" value="ER"/>
</dbReference>
<dbReference type="Gene3D" id="3.90.180.10">
    <property type="entry name" value="Medium-chain alcohol dehydrogenases, catalytic domain"/>
    <property type="match status" value="1"/>
</dbReference>
<dbReference type="InterPro" id="IPR050700">
    <property type="entry name" value="YIM1/Zinc_Alcohol_DH_Fams"/>
</dbReference>
<dbReference type="PANTHER" id="PTHR11695">
    <property type="entry name" value="ALCOHOL DEHYDROGENASE RELATED"/>
    <property type="match status" value="1"/>
</dbReference>
<dbReference type="PANTHER" id="PTHR11695:SF648">
    <property type="entry name" value="ZINC-BINDING OXIDOREDUCTASE"/>
    <property type="match status" value="1"/>
</dbReference>
<comment type="caution">
    <text evidence="2">The sequence shown here is derived from an EMBL/GenBank/DDBJ whole genome shotgun (WGS) entry which is preliminary data.</text>
</comment>
<organism evidence="2 3">
    <name type="scientific">Apiotrichum porosum</name>
    <dbReference type="NCBI Taxonomy" id="105984"/>
    <lineage>
        <taxon>Eukaryota</taxon>
        <taxon>Fungi</taxon>
        <taxon>Dikarya</taxon>
        <taxon>Basidiomycota</taxon>
        <taxon>Agaricomycotina</taxon>
        <taxon>Tremellomycetes</taxon>
        <taxon>Trichosporonales</taxon>
        <taxon>Trichosporonaceae</taxon>
        <taxon>Apiotrichum</taxon>
    </lineage>
</organism>
<gene>
    <name evidence="2" type="primary">YIM1_1</name>
    <name evidence="2" type="ORF">EHS24_005669</name>
</gene>
<reference evidence="2 3" key="1">
    <citation type="submission" date="2018-11" db="EMBL/GenBank/DDBJ databases">
        <title>Genome sequence of Apiotrichum porosum DSM 27194.</title>
        <authorList>
            <person name="Aliyu H."/>
            <person name="Gorte O."/>
            <person name="Ochsenreither K."/>
        </authorList>
    </citation>
    <scope>NUCLEOTIDE SEQUENCE [LARGE SCALE GENOMIC DNA]</scope>
    <source>
        <strain evidence="2 3">DSM 27194</strain>
    </source>
</reference>
<dbReference type="SUPFAM" id="SSF50129">
    <property type="entry name" value="GroES-like"/>
    <property type="match status" value="1"/>
</dbReference>
<dbReference type="EMBL" id="RSCE01000003">
    <property type="protein sequence ID" value="RSH84164.1"/>
    <property type="molecule type" value="Genomic_DNA"/>
</dbReference>
<evidence type="ECO:0000313" key="3">
    <source>
        <dbReference type="Proteomes" id="UP000279236"/>
    </source>
</evidence>
<evidence type="ECO:0000259" key="1">
    <source>
        <dbReference type="SMART" id="SM00829"/>
    </source>
</evidence>
<sequence>MTTVWQYKTSGRLSQTLSEATRPIPVPGDGEVLVEIKAAGLNPADEQLAQSTAALLWFIGATPPTSETPLVPASDFAGVVRAVGANVTEFEVGDQVHGQRFAADGNGFLCTHVVLPASAPFVKMPPGLGFVDAAAAPMAYTTVYDALTHWGRLPFPSGGLGYTILVLGGSSGTGSLAVQLSRQMGCTVVATCSTPNVELVRSLGAEDVIDYKTQDVVARARALGPYAVILDCVGGTDLIPHLDELLLEDERTPDVGIYVTIVGDNPSRDSFTGAVTNYSNPVQALRTWRGLMQDVIPRWVPGRQWVVGKRYACINVNETKDKLRTYQMFLEQGGRVLIDQVFPFGQAREAYARVESGRARGKVVVDVGTGGQARARLSAEASRAGPSSSAAA</sequence>
<dbReference type="InterPro" id="IPR013154">
    <property type="entry name" value="ADH-like_N"/>
</dbReference>
<proteinExistence type="predicted"/>
<dbReference type="InterPro" id="IPR036291">
    <property type="entry name" value="NAD(P)-bd_dom_sf"/>
</dbReference>
<accession>A0A427XZ41</accession>
<feature type="domain" description="Enoyl reductase (ER)" evidence="1">
    <location>
        <begin position="12"/>
        <end position="365"/>
    </location>
</feature>
<keyword evidence="3" id="KW-1185">Reference proteome</keyword>
<dbReference type="Pfam" id="PF13602">
    <property type="entry name" value="ADH_zinc_N_2"/>
    <property type="match status" value="1"/>
</dbReference>
<dbReference type="RefSeq" id="XP_028477612.1">
    <property type="nucleotide sequence ID" value="XM_028621160.1"/>
</dbReference>
<protein>
    <submittedName>
        <fullName evidence="2">Zinc ion binding</fullName>
    </submittedName>
</protein>
<dbReference type="CDD" id="cd08267">
    <property type="entry name" value="MDR1"/>
    <property type="match status" value="1"/>
</dbReference>
<dbReference type="Gene3D" id="3.40.50.720">
    <property type="entry name" value="NAD(P)-binding Rossmann-like Domain"/>
    <property type="match status" value="1"/>
</dbReference>
<evidence type="ECO:0000313" key="2">
    <source>
        <dbReference type="EMBL" id="RSH84164.1"/>
    </source>
</evidence>
<dbReference type="OrthoDB" id="3509362at2759"/>